<organism evidence="6">
    <name type="scientific">Alexandrium monilatum</name>
    <dbReference type="NCBI Taxonomy" id="311494"/>
    <lineage>
        <taxon>Eukaryota</taxon>
        <taxon>Sar</taxon>
        <taxon>Alveolata</taxon>
        <taxon>Dinophyceae</taxon>
        <taxon>Gonyaulacales</taxon>
        <taxon>Pyrocystaceae</taxon>
        <taxon>Alexandrium</taxon>
    </lineage>
</organism>
<feature type="transmembrane region" description="Helical" evidence="5">
    <location>
        <begin position="78"/>
        <end position="97"/>
    </location>
</feature>
<dbReference type="AlphaFoldDB" id="A0A7S4Q9H7"/>
<keyword evidence="3 5" id="KW-1133">Transmembrane helix</keyword>
<dbReference type="SUPFAM" id="SSF103481">
    <property type="entry name" value="Multidrug resistance efflux transporter EmrE"/>
    <property type="match status" value="1"/>
</dbReference>
<evidence type="ECO:0008006" key="7">
    <source>
        <dbReference type="Google" id="ProtNLM"/>
    </source>
</evidence>
<evidence type="ECO:0000256" key="5">
    <source>
        <dbReference type="SAM" id="Phobius"/>
    </source>
</evidence>
<proteinExistence type="predicted"/>
<feature type="transmembrane region" description="Helical" evidence="5">
    <location>
        <begin position="7"/>
        <end position="27"/>
    </location>
</feature>
<gene>
    <name evidence="6" type="ORF">AMON00008_LOCUS15048</name>
</gene>
<feature type="transmembrane region" description="Helical" evidence="5">
    <location>
        <begin position="39"/>
        <end position="57"/>
    </location>
</feature>
<feature type="transmembrane region" description="Helical" evidence="5">
    <location>
        <begin position="281"/>
        <end position="298"/>
    </location>
</feature>
<feature type="transmembrane region" description="Helical" evidence="5">
    <location>
        <begin position="228"/>
        <end position="246"/>
    </location>
</feature>
<dbReference type="InterPro" id="IPR037185">
    <property type="entry name" value="EmrE-like"/>
</dbReference>
<protein>
    <recommendedName>
        <fullName evidence="7">Sugar phosphate transporter domain-containing protein</fullName>
    </recommendedName>
</protein>
<evidence type="ECO:0000256" key="3">
    <source>
        <dbReference type="ARBA" id="ARBA00022989"/>
    </source>
</evidence>
<accession>A0A7S4Q9H7</accession>
<feature type="transmembrane region" description="Helical" evidence="5">
    <location>
        <begin position="161"/>
        <end position="181"/>
    </location>
</feature>
<sequence>MGRLDTVALLAIGSLMMALKPLLLHLTREVDGAVMPPEQFQLAAEVVKLLSCGLALAGRRVLGMPAPLWRGVRHSAPFAIPAAVYLLMNVLTVRAARLLAPPVFQLVANLKIICTAVASWALLSRRLVPAQWLALVLLTAGVALGQWPGAGSAEGQGSPSALGVLLMAANSCLSAMGGVLTEKLLKGAVSSELSIFATNVHMAAHTLLVNCLALGAQGLVWSPAWPSARVAVALANEAVNGILISVLMRRLDSIAKNFAFSASVFLTAGLSASLLNYRPPLQFFMGATLATLAVLLFARPGNPKGKRQ</sequence>
<feature type="transmembrane region" description="Helical" evidence="5">
    <location>
        <begin position="103"/>
        <end position="123"/>
    </location>
</feature>
<evidence type="ECO:0000256" key="4">
    <source>
        <dbReference type="ARBA" id="ARBA00023136"/>
    </source>
</evidence>
<dbReference type="GO" id="GO:0000139">
    <property type="term" value="C:Golgi membrane"/>
    <property type="evidence" value="ECO:0007669"/>
    <property type="project" value="InterPro"/>
</dbReference>
<dbReference type="EMBL" id="HBNR01022532">
    <property type="protein sequence ID" value="CAE4575429.1"/>
    <property type="molecule type" value="Transcribed_RNA"/>
</dbReference>
<evidence type="ECO:0000256" key="1">
    <source>
        <dbReference type="ARBA" id="ARBA00004141"/>
    </source>
</evidence>
<feature type="transmembrane region" description="Helical" evidence="5">
    <location>
        <begin position="130"/>
        <end position="149"/>
    </location>
</feature>
<feature type="transmembrane region" description="Helical" evidence="5">
    <location>
        <begin position="193"/>
        <end position="216"/>
    </location>
</feature>
<reference evidence="6" key="1">
    <citation type="submission" date="2021-01" db="EMBL/GenBank/DDBJ databases">
        <authorList>
            <person name="Corre E."/>
            <person name="Pelletier E."/>
            <person name="Niang G."/>
            <person name="Scheremetjew M."/>
            <person name="Finn R."/>
            <person name="Kale V."/>
            <person name="Holt S."/>
            <person name="Cochrane G."/>
            <person name="Meng A."/>
            <person name="Brown T."/>
            <person name="Cohen L."/>
        </authorList>
    </citation>
    <scope>NUCLEOTIDE SEQUENCE</scope>
    <source>
        <strain evidence="6">CCMP3105</strain>
    </source>
</reference>
<dbReference type="Pfam" id="PF04142">
    <property type="entry name" value="Nuc_sug_transp"/>
    <property type="match status" value="1"/>
</dbReference>
<dbReference type="GO" id="GO:0015165">
    <property type="term" value="F:pyrimidine nucleotide-sugar transmembrane transporter activity"/>
    <property type="evidence" value="ECO:0007669"/>
    <property type="project" value="InterPro"/>
</dbReference>
<keyword evidence="4 5" id="KW-0472">Membrane</keyword>
<evidence type="ECO:0000256" key="2">
    <source>
        <dbReference type="ARBA" id="ARBA00022692"/>
    </source>
</evidence>
<dbReference type="PANTHER" id="PTHR10231">
    <property type="entry name" value="NUCLEOTIDE-SUGAR TRANSMEMBRANE TRANSPORTER"/>
    <property type="match status" value="1"/>
</dbReference>
<keyword evidence="2 5" id="KW-0812">Transmembrane</keyword>
<comment type="subcellular location">
    <subcellularLocation>
        <location evidence="1">Membrane</location>
        <topology evidence="1">Multi-pass membrane protein</topology>
    </subcellularLocation>
</comment>
<dbReference type="InterPro" id="IPR007271">
    <property type="entry name" value="Nuc_sug_transpt"/>
</dbReference>
<name>A0A7S4Q9H7_9DINO</name>
<evidence type="ECO:0000313" key="6">
    <source>
        <dbReference type="EMBL" id="CAE4575429.1"/>
    </source>
</evidence>
<feature type="transmembrane region" description="Helical" evidence="5">
    <location>
        <begin position="258"/>
        <end position="275"/>
    </location>
</feature>